<gene>
    <name evidence="1" type="ORF">BaRGS_00000349</name>
</gene>
<protein>
    <submittedName>
        <fullName evidence="1">Uncharacterized protein</fullName>
    </submittedName>
</protein>
<dbReference type="Proteomes" id="UP001519460">
    <property type="component" value="Unassembled WGS sequence"/>
</dbReference>
<sequence length="102" mass="11848">LFGYAHREVGSFKRKETWLGDRHLSRQQERLQNDSLFPFITQKSFGFLNIFAFQGGSPLRSHGRNVTEDADDAFRLEKSEVTLFLEISSFLPCQLSDSFPFR</sequence>
<keyword evidence="2" id="KW-1185">Reference proteome</keyword>
<dbReference type="AlphaFoldDB" id="A0ABD0M9I1"/>
<dbReference type="EMBL" id="JACVVK020000002">
    <property type="protein sequence ID" value="KAK7508110.1"/>
    <property type="molecule type" value="Genomic_DNA"/>
</dbReference>
<organism evidence="1 2">
    <name type="scientific">Batillaria attramentaria</name>
    <dbReference type="NCBI Taxonomy" id="370345"/>
    <lineage>
        <taxon>Eukaryota</taxon>
        <taxon>Metazoa</taxon>
        <taxon>Spiralia</taxon>
        <taxon>Lophotrochozoa</taxon>
        <taxon>Mollusca</taxon>
        <taxon>Gastropoda</taxon>
        <taxon>Caenogastropoda</taxon>
        <taxon>Sorbeoconcha</taxon>
        <taxon>Cerithioidea</taxon>
        <taxon>Batillariidae</taxon>
        <taxon>Batillaria</taxon>
    </lineage>
</organism>
<comment type="caution">
    <text evidence="1">The sequence shown here is derived from an EMBL/GenBank/DDBJ whole genome shotgun (WGS) entry which is preliminary data.</text>
</comment>
<accession>A0ABD0M9I1</accession>
<evidence type="ECO:0000313" key="1">
    <source>
        <dbReference type="EMBL" id="KAK7508110.1"/>
    </source>
</evidence>
<name>A0ABD0M9I1_9CAEN</name>
<proteinExistence type="predicted"/>
<reference evidence="1 2" key="1">
    <citation type="journal article" date="2023" name="Sci. Data">
        <title>Genome assembly of the Korean intertidal mud-creeper Batillaria attramentaria.</title>
        <authorList>
            <person name="Patra A.K."/>
            <person name="Ho P.T."/>
            <person name="Jun S."/>
            <person name="Lee S.J."/>
            <person name="Kim Y."/>
            <person name="Won Y.J."/>
        </authorList>
    </citation>
    <scope>NUCLEOTIDE SEQUENCE [LARGE SCALE GENOMIC DNA]</scope>
    <source>
        <strain evidence="1">Wonlab-2016</strain>
    </source>
</reference>
<feature type="non-terminal residue" evidence="1">
    <location>
        <position position="1"/>
    </location>
</feature>
<evidence type="ECO:0000313" key="2">
    <source>
        <dbReference type="Proteomes" id="UP001519460"/>
    </source>
</evidence>